<keyword evidence="2" id="KW-1185">Reference proteome</keyword>
<organism evidence="1 2">
    <name type="scientific">Synchytrium endobioticum</name>
    <dbReference type="NCBI Taxonomy" id="286115"/>
    <lineage>
        <taxon>Eukaryota</taxon>
        <taxon>Fungi</taxon>
        <taxon>Fungi incertae sedis</taxon>
        <taxon>Chytridiomycota</taxon>
        <taxon>Chytridiomycota incertae sedis</taxon>
        <taxon>Chytridiomycetes</taxon>
        <taxon>Synchytriales</taxon>
        <taxon>Synchytriaceae</taxon>
        <taxon>Synchytrium</taxon>
    </lineage>
</organism>
<reference evidence="1 2" key="1">
    <citation type="journal article" date="2019" name="Sci. Rep.">
        <title>Comparative genomics of chytrid fungi reveal insights into the obligate biotrophic and pathogenic lifestyle of Synchytrium endobioticum.</title>
        <authorList>
            <person name="van de Vossenberg B.T.L.H."/>
            <person name="Warris S."/>
            <person name="Nguyen H.D.T."/>
            <person name="van Gent-Pelzer M.P.E."/>
            <person name="Joly D.L."/>
            <person name="van de Geest H.C."/>
            <person name="Bonants P.J.M."/>
            <person name="Smith D.S."/>
            <person name="Levesque C.A."/>
            <person name="van der Lee T.A.J."/>
        </authorList>
    </citation>
    <scope>NUCLEOTIDE SEQUENCE [LARGE SCALE GENOMIC DNA]</scope>
    <source>
        <strain evidence="1 2">MB42</strain>
    </source>
</reference>
<name>A0A507BIY4_9FUNG</name>
<evidence type="ECO:0000313" key="2">
    <source>
        <dbReference type="Proteomes" id="UP000317494"/>
    </source>
</evidence>
<dbReference type="AlphaFoldDB" id="A0A507BIY4"/>
<gene>
    <name evidence="1" type="ORF">SeMB42_g08001</name>
</gene>
<dbReference type="EMBL" id="QEAN01000743">
    <property type="protein sequence ID" value="TPX30027.1"/>
    <property type="molecule type" value="Genomic_DNA"/>
</dbReference>
<comment type="caution">
    <text evidence="1">The sequence shown here is derived from an EMBL/GenBank/DDBJ whole genome shotgun (WGS) entry which is preliminary data.</text>
</comment>
<dbReference type="VEuPathDB" id="FungiDB:SeMB42_g08001"/>
<dbReference type="Proteomes" id="UP000317494">
    <property type="component" value="Unassembled WGS sequence"/>
</dbReference>
<sequence>KEESLLKIFVSEIFLVLMTPMPPIAPRCIKIANPDV</sequence>
<protein>
    <submittedName>
        <fullName evidence="1">Uncharacterized protein</fullName>
    </submittedName>
</protein>
<accession>A0A507BIY4</accession>
<feature type="non-terminal residue" evidence="1">
    <location>
        <position position="1"/>
    </location>
</feature>
<proteinExistence type="predicted"/>
<evidence type="ECO:0000313" key="1">
    <source>
        <dbReference type="EMBL" id="TPX30027.1"/>
    </source>
</evidence>